<keyword evidence="2" id="KW-1185">Reference proteome</keyword>
<evidence type="ECO:0000313" key="1">
    <source>
        <dbReference type="EMBL" id="KAH3659502.1"/>
    </source>
</evidence>
<organism evidence="1 2">
    <name type="scientific">Ogataea polymorpha</name>
    <dbReference type="NCBI Taxonomy" id="460523"/>
    <lineage>
        <taxon>Eukaryota</taxon>
        <taxon>Fungi</taxon>
        <taxon>Dikarya</taxon>
        <taxon>Ascomycota</taxon>
        <taxon>Saccharomycotina</taxon>
        <taxon>Pichiomycetes</taxon>
        <taxon>Pichiales</taxon>
        <taxon>Pichiaceae</taxon>
        <taxon>Ogataea</taxon>
    </lineage>
</organism>
<evidence type="ECO:0000313" key="2">
    <source>
        <dbReference type="Proteomes" id="UP000788993"/>
    </source>
</evidence>
<comment type="caution">
    <text evidence="1">The sequence shown here is derived from an EMBL/GenBank/DDBJ whole genome shotgun (WGS) entry which is preliminary data.</text>
</comment>
<dbReference type="Proteomes" id="UP000788993">
    <property type="component" value="Unassembled WGS sequence"/>
</dbReference>
<gene>
    <name evidence="1" type="ORF">OGATHE_005547</name>
</gene>
<reference evidence="1" key="1">
    <citation type="journal article" date="2021" name="Open Biol.">
        <title>Shared evolutionary footprints suggest mitochondrial oxidative damage underlies multiple complex I losses in fungi.</title>
        <authorList>
            <person name="Schikora-Tamarit M.A."/>
            <person name="Marcet-Houben M."/>
            <person name="Nosek J."/>
            <person name="Gabaldon T."/>
        </authorList>
    </citation>
    <scope>NUCLEOTIDE SEQUENCE</scope>
    <source>
        <strain evidence="1">NCAIM Y.01608</strain>
    </source>
</reference>
<reference evidence="1" key="2">
    <citation type="submission" date="2021-01" db="EMBL/GenBank/DDBJ databases">
        <authorList>
            <person name="Schikora-Tamarit M.A."/>
        </authorList>
    </citation>
    <scope>NUCLEOTIDE SEQUENCE</scope>
    <source>
        <strain evidence="1">NCAIM Y.01608</strain>
    </source>
</reference>
<accession>A0A9P8NUL9</accession>
<protein>
    <submittedName>
        <fullName evidence="1">Uncharacterized protein</fullName>
    </submittedName>
</protein>
<sequence>MLVASDTIKHAKHYASVLLSLKPLERQRVILHRHLVDLNNALRARISDLRKGYFDDVAIPFDVEQQPIYPYELPYGGLVRGQDEKVLRNRLIEPQMLNLKTKWPNLFFNDFLYSDLSTYHVHVSISPIVMYESDASIIHYKREYQRRSKQLRDSGKFSCLPINLDGKVKMFTRIDYQRFFLALSLDEPTVKLIEPICDTFCDIRFSQDDIGYVNGELPGSPMQKLDSLHVSLGMNALQQPATNNFPFGMYELSYLNNVLLKPKTELLKTFPDRLGLDLISDVKVELTREEIQELQFESSRLVCSLDKGELWEDL</sequence>
<dbReference type="EMBL" id="JAEUBD010001504">
    <property type="protein sequence ID" value="KAH3659502.1"/>
    <property type="molecule type" value="Genomic_DNA"/>
</dbReference>
<name>A0A9P8NUL9_9ASCO</name>
<proteinExistence type="predicted"/>
<dbReference type="OrthoDB" id="3983982at2759"/>
<dbReference type="AlphaFoldDB" id="A0A9P8NUL9"/>